<evidence type="ECO:0000256" key="4">
    <source>
        <dbReference type="ARBA" id="ARBA00022553"/>
    </source>
</evidence>
<dbReference type="InterPro" id="IPR004358">
    <property type="entry name" value="Sig_transdc_His_kin-like_C"/>
</dbReference>
<evidence type="ECO:0000259" key="12">
    <source>
        <dbReference type="PROSITE" id="PS50109"/>
    </source>
</evidence>
<dbReference type="InterPro" id="IPR003594">
    <property type="entry name" value="HATPase_dom"/>
</dbReference>
<dbReference type="Gene3D" id="1.10.287.130">
    <property type="match status" value="1"/>
</dbReference>
<dbReference type="InterPro" id="IPR036890">
    <property type="entry name" value="HATPase_C_sf"/>
</dbReference>
<dbReference type="EMBL" id="NBXB01000006">
    <property type="protein sequence ID" value="RFA17063.1"/>
    <property type="molecule type" value="Genomic_DNA"/>
</dbReference>
<dbReference type="CDD" id="cd00075">
    <property type="entry name" value="HATPase"/>
    <property type="match status" value="1"/>
</dbReference>
<dbReference type="OrthoDB" id="9786919at2"/>
<dbReference type="PROSITE" id="PS50109">
    <property type="entry name" value="HIS_KIN"/>
    <property type="match status" value="1"/>
</dbReference>
<evidence type="ECO:0000313" key="14">
    <source>
        <dbReference type="Proteomes" id="UP000256541"/>
    </source>
</evidence>
<dbReference type="PRINTS" id="PR00344">
    <property type="entry name" value="BCTRLSENSOR"/>
</dbReference>
<dbReference type="PANTHER" id="PTHR45436:SF5">
    <property type="entry name" value="SENSOR HISTIDINE KINASE TRCS"/>
    <property type="match status" value="1"/>
</dbReference>
<dbReference type="CDD" id="cd00082">
    <property type="entry name" value="HisKA"/>
    <property type="match status" value="1"/>
</dbReference>
<dbReference type="SMART" id="SM00387">
    <property type="entry name" value="HATPase_c"/>
    <property type="match status" value="1"/>
</dbReference>
<keyword evidence="4" id="KW-0597">Phosphoprotein</keyword>
<dbReference type="Gene3D" id="3.30.565.10">
    <property type="entry name" value="Histidine kinase-like ATPase, C-terminal domain"/>
    <property type="match status" value="1"/>
</dbReference>
<dbReference type="InterPro" id="IPR036097">
    <property type="entry name" value="HisK_dim/P_sf"/>
</dbReference>
<dbReference type="AlphaFoldDB" id="A0A3E0W6A8"/>
<dbReference type="InterPro" id="IPR005467">
    <property type="entry name" value="His_kinase_dom"/>
</dbReference>
<evidence type="ECO:0000256" key="9">
    <source>
        <dbReference type="ARBA" id="ARBA00023012"/>
    </source>
</evidence>
<organism evidence="13 14">
    <name type="scientific">Subtercola boreus</name>
    <dbReference type="NCBI Taxonomy" id="120213"/>
    <lineage>
        <taxon>Bacteria</taxon>
        <taxon>Bacillati</taxon>
        <taxon>Actinomycetota</taxon>
        <taxon>Actinomycetes</taxon>
        <taxon>Micrococcales</taxon>
        <taxon>Microbacteriaceae</taxon>
        <taxon>Subtercola</taxon>
    </lineage>
</organism>
<evidence type="ECO:0000256" key="1">
    <source>
        <dbReference type="ARBA" id="ARBA00000085"/>
    </source>
</evidence>
<gene>
    <name evidence="13" type="ORF">B7R22_01890</name>
</gene>
<dbReference type="SMART" id="SM00388">
    <property type="entry name" value="HisKA"/>
    <property type="match status" value="1"/>
</dbReference>
<proteinExistence type="predicted"/>
<reference evidence="13 14" key="1">
    <citation type="submission" date="2017-04" db="EMBL/GenBank/DDBJ databases">
        <title>Comparative genome analysis of Subtercola boreus.</title>
        <authorList>
            <person name="Cho Y.-J."/>
            <person name="Cho A."/>
            <person name="Kim O.-S."/>
            <person name="Lee J.-I."/>
        </authorList>
    </citation>
    <scope>NUCLEOTIDE SEQUENCE [LARGE SCALE GENOMIC DNA]</scope>
    <source>
        <strain evidence="13 14">P27479</strain>
    </source>
</reference>
<keyword evidence="6 11" id="KW-0812">Transmembrane</keyword>
<keyword evidence="9" id="KW-0902">Two-component regulatory system</keyword>
<evidence type="ECO:0000256" key="5">
    <source>
        <dbReference type="ARBA" id="ARBA00022679"/>
    </source>
</evidence>
<dbReference type="Pfam" id="PF00512">
    <property type="entry name" value="HisKA"/>
    <property type="match status" value="1"/>
</dbReference>
<keyword evidence="7" id="KW-0418">Kinase</keyword>
<dbReference type="SUPFAM" id="SSF55874">
    <property type="entry name" value="ATPase domain of HSP90 chaperone/DNA topoisomerase II/histidine kinase"/>
    <property type="match status" value="1"/>
</dbReference>
<feature type="domain" description="Histidine kinase" evidence="12">
    <location>
        <begin position="100"/>
        <end position="311"/>
    </location>
</feature>
<evidence type="ECO:0000256" key="11">
    <source>
        <dbReference type="SAM" id="Phobius"/>
    </source>
</evidence>
<dbReference type="PANTHER" id="PTHR45436">
    <property type="entry name" value="SENSOR HISTIDINE KINASE YKOH"/>
    <property type="match status" value="1"/>
</dbReference>
<dbReference type="Pfam" id="PF02518">
    <property type="entry name" value="HATPase_c"/>
    <property type="match status" value="1"/>
</dbReference>
<dbReference type="RefSeq" id="WP_116410107.1">
    <property type="nucleotide sequence ID" value="NZ_NBXB01000006.1"/>
</dbReference>
<dbReference type="InterPro" id="IPR050428">
    <property type="entry name" value="TCS_sensor_his_kinase"/>
</dbReference>
<evidence type="ECO:0000256" key="7">
    <source>
        <dbReference type="ARBA" id="ARBA00022777"/>
    </source>
</evidence>
<keyword evidence="10 11" id="KW-0472">Membrane</keyword>
<evidence type="ECO:0000313" key="13">
    <source>
        <dbReference type="EMBL" id="RFA17063.1"/>
    </source>
</evidence>
<name>A0A3E0W6A8_9MICO</name>
<dbReference type="GO" id="GO:0000155">
    <property type="term" value="F:phosphorelay sensor kinase activity"/>
    <property type="evidence" value="ECO:0007669"/>
    <property type="project" value="InterPro"/>
</dbReference>
<dbReference type="Proteomes" id="UP000256541">
    <property type="component" value="Unassembled WGS sequence"/>
</dbReference>
<feature type="transmembrane region" description="Helical" evidence="11">
    <location>
        <begin position="62"/>
        <end position="84"/>
    </location>
</feature>
<dbReference type="EC" id="2.7.13.3" evidence="3"/>
<keyword evidence="8 11" id="KW-1133">Transmembrane helix</keyword>
<keyword evidence="5" id="KW-0808">Transferase</keyword>
<evidence type="ECO:0000256" key="10">
    <source>
        <dbReference type="ARBA" id="ARBA00023136"/>
    </source>
</evidence>
<dbReference type="SUPFAM" id="SSF47384">
    <property type="entry name" value="Homodimeric domain of signal transducing histidine kinase"/>
    <property type="match status" value="1"/>
</dbReference>
<accession>A0A3E0W6A8</accession>
<evidence type="ECO:0000256" key="3">
    <source>
        <dbReference type="ARBA" id="ARBA00012438"/>
    </source>
</evidence>
<evidence type="ECO:0000256" key="8">
    <source>
        <dbReference type="ARBA" id="ARBA00022989"/>
    </source>
</evidence>
<dbReference type="GO" id="GO:0005886">
    <property type="term" value="C:plasma membrane"/>
    <property type="evidence" value="ECO:0007669"/>
    <property type="project" value="UniProtKB-SubCell"/>
</dbReference>
<comment type="catalytic activity">
    <reaction evidence="1">
        <text>ATP + protein L-histidine = ADP + protein N-phospho-L-histidine.</text>
        <dbReference type="EC" id="2.7.13.3"/>
    </reaction>
</comment>
<evidence type="ECO:0000256" key="2">
    <source>
        <dbReference type="ARBA" id="ARBA00004236"/>
    </source>
</evidence>
<evidence type="ECO:0000256" key="6">
    <source>
        <dbReference type="ARBA" id="ARBA00022692"/>
    </source>
</evidence>
<dbReference type="InterPro" id="IPR003661">
    <property type="entry name" value="HisK_dim/P_dom"/>
</dbReference>
<protein>
    <recommendedName>
        <fullName evidence="3">histidine kinase</fullName>
        <ecNumber evidence="3">2.7.13.3</ecNumber>
    </recommendedName>
</protein>
<comment type="subcellular location">
    <subcellularLocation>
        <location evidence="2">Cell membrane</location>
    </subcellularLocation>
</comment>
<sequence length="320" mass="34927">MMFRQATIRLTLLFSAVLLVVFGAFAIGVYVFVVASFDYDNAAGDAVDAAEQSFADLRDGLLLGYVAAVLVLPVICLVMVRLVLRPVRRGFEAQERFVDDASHEFRTPLSIVQGELELAISRPRTEDEYVDAITTALDEVEQLNSLTADLLLLTRNSSLELSASFRPVDLRVIVERAVDSFSRGVDSPRVQVSTMSAATVGSETLLVRAVVNVIDNALKFSPKHGAVLVTMKSHSDRTTVIVSDEGPGLTAEERAHVFERFWRGEASRTLPGRGLGLALVKQIMQAHRGSVELTSRPGRGTRVVIELPSTGDGERKMRSA</sequence>
<comment type="caution">
    <text evidence="13">The sequence shown here is derived from an EMBL/GenBank/DDBJ whole genome shotgun (WGS) entry which is preliminary data.</text>
</comment>